<reference evidence="3" key="1">
    <citation type="submission" date="2016-10" db="EMBL/GenBank/DDBJ databases">
        <authorList>
            <person name="Varghese N."/>
            <person name="Submissions S."/>
        </authorList>
    </citation>
    <scope>NUCLEOTIDE SEQUENCE [LARGE SCALE GENOMIC DNA]</scope>
    <source>
        <strain evidence="3">BL9</strain>
    </source>
</reference>
<accession>A0A1G5AT83</accession>
<evidence type="ECO:0000313" key="2">
    <source>
        <dbReference type="EMBL" id="SCX81127.1"/>
    </source>
</evidence>
<proteinExistence type="predicted"/>
<dbReference type="EMBL" id="FMVM01000001">
    <property type="protein sequence ID" value="SCX81127.1"/>
    <property type="molecule type" value="Genomic_DNA"/>
</dbReference>
<name>A0A1G5AT83_9BACL</name>
<evidence type="ECO:0000259" key="1">
    <source>
        <dbReference type="Pfam" id="PF06527"/>
    </source>
</evidence>
<dbReference type="Pfam" id="PF06527">
    <property type="entry name" value="TniQ"/>
    <property type="match status" value="1"/>
</dbReference>
<dbReference type="AlphaFoldDB" id="A0A1G5AT83"/>
<dbReference type="STRING" id="582692.SAMN05720606_10197"/>
<feature type="domain" description="TniQ" evidence="1">
    <location>
        <begin position="7"/>
        <end position="137"/>
    </location>
</feature>
<dbReference type="Proteomes" id="UP000198538">
    <property type="component" value="Unassembled WGS sequence"/>
</dbReference>
<dbReference type="RefSeq" id="WP_090914871.1">
    <property type="nucleotide sequence ID" value="NZ_FMVM01000001.1"/>
</dbReference>
<evidence type="ECO:0000313" key="3">
    <source>
        <dbReference type="Proteomes" id="UP000198538"/>
    </source>
</evidence>
<keyword evidence="3" id="KW-1185">Reference proteome</keyword>
<protein>
    <submittedName>
        <fullName evidence="2">TniQ protein</fullName>
    </submittedName>
</protein>
<dbReference type="InterPro" id="IPR009492">
    <property type="entry name" value="TniQ"/>
</dbReference>
<sequence>MLLQFLPAVNADESFMSLALRMAKENGHQTLQTLINRGERWFDYRANLNYFKENTLWNQPLVDLLKEHGYSSLERHLLNQFDAVLFGGLSPTQRQFMQHYHQTKTKYCPRCLEEAWYHRLSWDVALFGVCLKHKVQLVEHCPCCSRVIRLDNLIGRGCNCGFGYADLINTEVPPPRVLSAQKTIQDVLHGKLSSVPIEGGHTLSPQQYFEGLHLFMKMLDNMPVQVLPCPDLNLDVQRLNYNLVKGEKMSNRMFTVLSTLAHELLTAPSMYFKEVVYQVELAKAAQRTKSTTRAKREIFDKLIGNEKFYVHRKLYLEVHNEHHNEFVRMLTATKEDERKYCSLLYARQKILHCDDIRLHQFKELGLLTFIEKRFGEKKITLVERAEVEALAQKRSQLLTTGEVGEQLGISLKMVVKLAQSKLLVMDHGPEKDGYGRRVFMPKAVEDFLVRLNTACSSVKDKTKKWMPLAQRDITALYYHASFSDVVQAVLSGRIQGAKTSPVVKSFEDVVISSSDLAHFYNLKSTSRKKGA</sequence>
<gene>
    <name evidence="2" type="ORF">SAMN05720606_10197</name>
</gene>
<organism evidence="2 3">
    <name type="scientific">Paenibacillus polysaccharolyticus</name>
    <dbReference type="NCBI Taxonomy" id="582692"/>
    <lineage>
        <taxon>Bacteria</taxon>
        <taxon>Bacillati</taxon>
        <taxon>Bacillota</taxon>
        <taxon>Bacilli</taxon>
        <taxon>Bacillales</taxon>
        <taxon>Paenibacillaceae</taxon>
        <taxon>Paenibacillus</taxon>
    </lineage>
</organism>